<dbReference type="Gene3D" id="3.30.559.10">
    <property type="entry name" value="Chloramphenicol acetyltransferase-like domain"/>
    <property type="match status" value="2"/>
</dbReference>
<dbReference type="Pfam" id="PF02458">
    <property type="entry name" value="Transferase"/>
    <property type="match status" value="1"/>
</dbReference>
<proteinExistence type="inferred from homology"/>
<comment type="similarity">
    <text evidence="1">Belongs to the plant acyltransferase family.</text>
</comment>
<dbReference type="Proteomes" id="UP000244336">
    <property type="component" value="Chromosome 2"/>
</dbReference>
<dbReference type="STRING" id="1504633.A0A2T7EQG0"/>
<keyword evidence="3" id="KW-1185">Reference proteome</keyword>
<name>A0A2T7EQG0_9POAL</name>
<dbReference type="InterPro" id="IPR023213">
    <property type="entry name" value="CAT-like_dom_sf"/>
</dbReference>
<evidence type="ECO:0000256" key="1">
    <source>
        <dbReference type="ARBA" id="ARBA00009861"/>
    </source>
</evidence>
<evidence type="ECO:0008006" key="4">
    <source>
        <dbReference type="Google" id="ProtNLM"/>
    </source>
</evidence>
<dbReference type="PANTHER" id="PTHR31147:SF61">
    <property type="entry name" value="ACYL TRANSFERASE 15"/>
    <property type="match status" value="1"/>
</dbReference>
<dbReference type="PANTHER" id="PTHR31147">
    <property type="entry name" value="ACYL TRANSFERASE 4"/>
    <property type="match status" value="1"/>
</dbReference>
<dbReference type="EMBL" id="CM009750">
    <property type="protein sequence ID" value="PUZ70066.1"/>
    <property type="molecule type" value="Genomic_DNA"/>
</dbReference>
<dbReference type="InterPro" id="IPR050898">
    <property type="entry name" value="Plant_acyltransferase"/>
</dbReference>
<gene>
    <name evidence="2" type="ORF">GQ55_2G194900</name>
</gene>
<protein>
    <recommendedName>
        <fullName evidence="4">3'-N-debenzoyl-2'-deoxytaxol N-benzoyltransferase</fullName>
    </recommendedName>
</protein>
<evidence type="ECO:0000313" key="2">
    <source>
        <dbReference type="EMBL" id="PUZ70066.1"/>
    </source>
</evidence>
<reference evidence="2 3" key="1">
    <citation type="submission" date="2018-04" db="EMBL/GenBank/DDBJ databases">
        <title>WGS assembly of Panicum hallii var. hallii HAL2.</title>
        <authorList>
            <person name="Lovell J."/>
            <person name="Jenkins J."/>
            <person name="Lowry D."/>
            <person name="Mamidi S."/>
            <person name="Sreedasyam A."/>
            <person name="Weng X."/>
            <person name="Barry K."/>
            <person name="Bonette J."/>
            <person name="Campitelli B."/>
            <person name="Daum C."/>
            <person name="Gordon S."/>
            <person name="Gould B."/>
            <person name="Lipzen A."/>
            <person name="MacQueen A."/>
            <person name="Palacio-Mejia J."/>
            <person name="Plott C."/>
            <person name="Shakirov E."/>
            <person name="Shu S."/>
            <person name="Yoshinaga Y."/>
            <person name="Zane M."/>
            <person name="Rokhsar D."/>
            <person name="Grimwood J."/>
            <person name="Schmutz J."/>
            <person name="Juenger T."/>
        </authorList>
    </citation>
    <scope>NUCLEOTIDE SEQUENCE [LARGE SCALE GENOMIC DNA]</scope>
    <source>
        <strain evidence="3">cv. HAL2</strain>
    </source>
</reference>
<sequence length="327" mass="35268">MVFVAASTSHALKEVICFDRSPDVRKLLDELVVYYPAMTTCGPGDPLLMVQVTEFSCGGFVLGVIWNHGVADGAGMSQFLQAVGELAGGLPSPSVAPVRWDGSLPSLPPSVLEEQEHMLSLDPLNGDLATLDITIPLESINQIRSDFSGRFHDQPCTTFEAILAVLWRCRTRAIRLDPETPVLLMFVADVRKHVGAKKGYYGNCIIDQFVVATSGAVADGDVKDVIMAIKHAKDQIPGRLKMMAQQELGKVPTYHMMMASSWRNLGFDRVDFGSGRPARVTSSGKDMPPAPAVQGFLSSGRDGVSVLAALVTEEHADALLAELAKFV</sequence>
<dbReference type="AlphaFoldDB" id="A0A2T7EQG0"/>
<accession>A0A2T7EQG0</accession>
<dbReference type="GO" id="GO:0016747">
    <property type="term" value="F:acyltransferase activity, transferring groups other than amino-acyl groups"/>
    <property type="evidence" value="ECO:0007669"/>
    <property type="project" value="UniProtKB-ARBA"/>
</dbReference>
<organism evidence="2 3">
    <name type="scientific">Panicum hallii var. hallii</name>
    <dbReference type="NCBI Taxonomy" id="1504633"/>
    <lineage>
        <taxon>Eukaryota</taxon>
        <taxon>Viridiplantae</taxon>
        <taxon>Streptophyta</taxon>
        <taxon>Embryophyta</taxon>
        <taxon>Tracheophyta</taxon>
        <taxon>Spermatophyta</taxon>
        <taxon>Magnoliopsida</taxon>
        <taxon>Liliopsida</taxon>
        <taxon>Poales</taxon>
        <taxon>Poaceae</taxon>
        <taxon>PACMAD clade</taxon>
        <taxon>Panicoideae</taxon>
        <taxon>Panicodae</taxon>
        <taxon>Paniceae</taxon>
        <taxon>Panicinae</taxon>
        <taxon>Panicum</taxon>
        <taxon>Panicum sect. Panicum</taxon>
    </lineage>
</organism>
<dbReference type="OrthoDB" id="671439at2759"/>
<dbReference type="Gramene" id="PUZ70066">
    <property type="protein sequence ID" value="PUZ70066"/>
    <property type="gene ID" value="GQ55_2G194900"/>
</dbReference>
<evidence type="ECO:0000313" key="3">
    <source>
        <dbReference type="Proteomes" id="UP000244336"/>
    </source>
</evidence>